<reference evidence="1" key="1">
    <citation type="submission" date="2022-10" db="EMBL/GenBank/DDBJ databases">
        <title>Culturing micro-colonial fungi from biological soil crusts in the Mojave desert and describing Neophaeococcomyces mojavensis, and introducing the new genera and species Taxawa tesnikishii.</title>
        <authorList>
            <person name="Kurbessoian T."/>
            <person name="Stajich J.E."/>
        </authorList>
    </citation>
    <scope>NUCLEOTIDE SEQUENCE</scope>
    <source>
        <strain evidence="1">TK_41</strain>
    </source>
</reference>
<proteinExistence type="predicted"/>
<evidence type="ECO:0000313" key="2">
    <source>
        <dbReference type="Proteomes" id="UP001172673"/>
    </source>
</evidence>
<sequence>MTSTIDECFVTEVAAGGDLILRVGRDHPAGPSYLRVSSTVLTLTIPFFNALLNGHFQESKLQLNDVDPPVLDLPEDDGAYMLKLCQILHPSTRDADHLILPKSLVEISVITNKYRTQHTSSWLSHRHLHPDFPVVTNEMLEVGQLVQAAYYFENPRMFYLYTRQALITIGPERRIFEQGLGEVLAEDFSIVFDKMRVSLFRQLRKKSLSVLGEWLMADQANRSHRTNLEFIPDYYEELTRLTKLDEPEQRISQSWYDALDTTGLEHVDNLRKTVEETLKMLFKSALCERRHTRPHHIRAEDNWIDNLVRKMIIEFRTNVAGMCLTCFKTGAYSGKELVAGECQKHPIALPPLLLHRLRREDSSLAWVAEFSEW</sequence>
<accession>A0AA39CNT1</accession>
<evidence type="ECO:0008006" key="3">
    <source>
        <dbReference type="Google" id="ProtNLM"/>
    </source>
</evidence>
<dbReference type="Proteomes" id="UP001172673">
    <property type="component" value="Unassembled WGS sequence"/>
</dbReference>
<dbReference type="AlphaFoldDB" id="A0AA39CNT1"/>
<comment type="caution">
    <text evidence="1">The sequence shown here is derived from an EMBL/GenBank/DDBJ whole genome shotgun (WGS) entry which is preliminary data.</text>
</comment>
<keyword evidence="2" id="KW-1185">Reference proteome</keyword>
<organism evidence="1 2">
    <name type="scientific">Cladophialophora chaetospira</name>
    <dbReference type="NCBI Taxonomy" id="386627"/>
    <lineage>
        <taxon>Eukaryota</taxon>
        <taxon>Fungi</taxon>
        <taxon>Dikarya</taxon>
        <taxon>Ascomycota</taxon>
        <taxon>Pezizomycotina</taxon>
        <taxon>Eurotiomycetes</taxon>
        <taxon>Chaetothyriomycetidae</taxon>
        <taxon>Chaetothyriales</taxon>
        <taxon>Herpotrichiellaceae</taxon>
        <taxon>Cladophialophora</taxon>
    </lineage>
</organism>
<evidence type="ECO:0000313" key="1">
    <source>
        <dbReference type="EMBL" id="KAJ9615084.1"/>
    </source>
</evidence>
<dbReference type="EMBL" id="JAPDRK010000002">
    <property type="protein sequence ID" value="KAJ9615084.1"/>
    <property type="molecule type" value="Genomic_DNA"/>
</dbReference>
<gene>
    <name evidence="1" type="ORF">H2200_001158</name>
</gene>
<protein>
    <recommendedName>
        <fullName evidence="3">BTB domain-containing protein</fullName>
    </recommendedName>
</protein>
<name>A0AA39CNT1_9EURO</name>